<name>A0A3E0GVR9_9PSEU</name>
<dbReference type="Gene3D" id="1.10.1740.10">
    <property type="match status" value="1"/>
</dbReference>
<keyword evidence="5" id="KW-0804">Transcription</keyword>
<dbReference type="SUPFAM" id="SSF88659">
    <property type="entry name" value="Sigma3 and sigma4 domains of RNA polymerase sigma factors"/>
    <property type="match status" value="1"/>
</dbReference>
<evidence type="ECO:0000256" key="3">
    <source>
        <dbReference type="ARBA" id="ARBA00023082"/>
    </source>
</evidence>
<dbReference type="RefSeq" id="WP_170218105.1">
    <property type="nucleotide sequence ID" value="NZ_CP144376.1"/>
</dbReference>
<sequence length="274" mass="30770">MSTAVDSPSQPPRPLRTRANGTGGTPTDTDLLEQVRGGDIAAYGQLYAEHVIAAYNLAGQLTCSRSDADDLVQAAFEKVLGAVKAGRQIRAFRAYLLTVLRRIAYDRTRRQRRLEISDDLEARLGELLGKRAELTVPFEDLAVTELEQVWVTHAFARLDERWQRVLWHVEVEGMAPSEVAGMFGMSPNGVSALAYRARRGLRAAFLEVQASYHDRRRRCEVSSQLVDWVFERLRAADLAAFENHLDRCEQCRMWATDLAEARQELQLEPVSAAA</sequence>
<dbReference type="EMBL" id="QUNO01000022">
    <property type="protein sequence ID" value="REH30979.1"/>
    <property type="molecule type" value="Genomic_DNA"/>
</dbReference>
<keyword evidence="9" id="KW-1185">Reference proteome</keyword>
<reference evidence="8 9" key="1">
    <citation type="submission" date="2018-08" db="EMBL/GenBank/DDBJ databases">
        <title>Genomic Encyclopedia of Archaeal and Bacterial Type Strains, Phase II (KMG-II): from individual species to whole genera.</title>
        <authorList>
            <person name="Goeker M."/>
        </authorList>
    </citation>
    <scope>NUCLEOTIDE SEQUENCE [LARGE SCALE GENOMIC DNA]</scope>
    <source>
        <strain evidence="8 9">DSM 45791</strain>
    </source>
</reference>
<dbReference type="InterPro" id="IPR036388">
    <property type="entry name" value="WH-like_DNA-bd_sf"/>
</dbReference>
<proteinExistence type="inferred from homology"/>
<dbReference type="AlphaFoldDB" id="A0A3E0GVR9"/>
<keyword evidence="3" id="KW-0731">Sigma factor</keyword>
<dbReference type="Proteomes" id="UP000256269">
    <property type="component" value="Unassembled WGS sequence"/>
</dbReference>
<keyword evidence="4" id="KW-0238">DNA-binding</keyword>
<protein>
    <submittedName>
        <fullName evidence="8">RNA polymerase sigma factor (Sigma-70 family)</fullName>
    </submittedName>
</protein>
<dbReference type="InterPro" id="IPR007627">
    <property type="entry name" value="RNA_pol_sigma70_r2"/>
</dbReference>
<dbReference type="GO" id="GO:0006352">
    <property type="term" value="P:DNA-templated transcription initiation"/>
    <property type="evidence" value="ECO:0007669"/>
    <property type="project" value="InterPro"/>
</dbReference>
<evidence type="ECO:0000313" key="9">
    <source>
        <dbReference type="Proteomes" id="UP000256269"/>
    </source>
</evidence>
<comment type="similarity">
    <text evidence="1">Belongs to the sigma-70 factor family. ECF subfamily.</text>
</comment>
<feature type="domain" description="RNA polymerase sigma-70 region 2" evidence="7">
    <location>
        <begin position="46"/>
        <end position="113"/>
    </location>
</feature>
<dbReference type="Gene3D" id="1.10.10.1320">
    <property type="entry name" value="Anti-sigma factor, zinc-finger domain"/>
    <property type="match status" value="1"/>
</dbReference>
<dbReference type="InterPro" id="IPR013324">
    <property type="entry name" value="RNA_pol_sigma_r3/r4-like"/>
</dbReference>
<evidence type="ECO:0000256" key="2">
    <source>
        <dbReference type="ARBA" id="ARBA00023015"/>
    </source>
</evidence>
<dbReference type="SUPFAM" id="SSF88946">
    <property type="entry name" value="Sigma2 domain of RNA polymerase sigma factors"/>
    <property type="match status" value="1"/>
</dbReference>
<evidence type="ECO:0000259" key="7">
    <source>
        <dbReference type="Pfam" id="PF04542"/>
    </source>
</evidence>
<dbReference type="InterPro" id="IPR039425">
    <property type="entry name" value="RNA_pol_sigma-70-like"/>
</dbReference>
<dbReference type="NCBIfam" id="TIGR02937">
    <property type="entry name" value="sigma70-ECF"/>
    <property type="match status" value="1"/>
</dbReference>
<evidence type="ECO:0000256" key="4">
    <source>
        <dbReference type="ARBA" id="ARBA00023125"/>
    </source>
</evidence>
<dbReference type="GO" id="GO:0003677">
    <property type="term" value="F:DNA binding"/>
    <property type="evidence" value="ECO:0007669"/>
    <property type="project" value="UniProtKB-KW"/>
</dbReference>
<dbReference type="InterPro" id="IPR014284">
    <property type="entry name" value="RNA_pol_sigma-70_dom"/>
</dbReference>
<dbReference type="InterPro" id="IPR041916">
    <property type="entry name" value="Anti_sigma_zinc_sf"/>
</dbReference>
<evidence type="ECO:0000256" key="1">
    <source>
        <dbReference type="ARBA" id="ARBA00010641"/>
    </source>
</evidence>
<keyword evidence="2" id="KW-0805">Transcription regulation</keyword>
<feature type="region of interest" description="Disordered" evidence="6">
    <location>
        <begin position="1"/>
        <end position="30"/>
    </location>
</feature>
<evidence type="ECO:0000256" key="5">
    <source>
        <dbReference type="ARBA" id="ARBA00023163"/>
    </source>
</evidence>
<dbReference type="PANTHER" id="PTHR43133">
    <property type="entry name" value="RNA POLYMERASE ECF-TYPE SIGMA FACTO"/>
    <property type="match status" value="1"/>
</dbReference>
<dbReference type="InterPro" id="IPR013325">
    <property type="entry name" value="RNA_pol_sigma_r2"/>
</dbReference>
<dbReference type="PANTHER" id="PTHR43133:SF8">
    <property type="entry name" value="RNA POLYMERASE SIGMA FACTOR HI_1459-RELATED"/>
    <property type="match status" value="1"/>
</dbReference>
<evidence type="ECO:0000313" key="8">
    <source>
        <dbReference type="EMBL" id="REH30979.1"/>
    </source>
</evidence>
<accession>A0A3E0GVR9</accession>
<dbReference type="Pfam" id="PF04542">
    <property type="entry name" value="Sigma70_r2"/>
    <property type="match status" value="1"/>
</dbReference>
<organism evidence="8 9">
    <name type="scientific">Kutzneria buriramensis</name>
    <dbReference type="NCBI Taxonomy" id="1045776"/>
    <lineage>
        <taxon>Bacteria</taxon>
        <taxon>Bacillati</taxon>
        <taxon>Actinomycetota</taxon>
        <taxon>Actinomycetes</taxon>
        <taxon>Pseudonocardiales</taxon>
        <taxon>Pseudonocardiaceae</taxon>
        <taxon>Kutzneria</taxon>
    </lineage>
</organism>
<gene>
    <name evidence="8" type="ORF">BCF44_1222</name>
</gene>
<dbReference type="Gene3D" id="1.10.10.10">
    <property type="entry name" value="Winged helix-like DNA-binding domain superfamily/Winged helix DNA-binding domain"/>
    <property type="match status" value="1"/>
</dbReference>
<evidence type="ECO:0000256" key="6">
    <source>
        <dbReference type="SAM" id="MobiDB-lite"/>
    </source>
</evidence>
<comment type="caution">
    <text evidence="8">The sequence shown here is derived from an EMBL/GenBank/DDBJ whole genome shotgun (WGS) entry which is preliminary data.</text>
</comment>
<dbReference type="GO" id="GO:0016987">
    <property type="term" value="F:sigma factor activity"/>
    <property type="evidence" value="ECO:0007669"/>
    <property type="project" value="UniProtKB-KW"/>
</dbReference>